<accession>A0A1Y2HT92</accession>
<reference evidence="2 3" key="1">
    <citation type="submission" date="2016-07" db="EMBL/GenBank/DDBJ databases">
        <title>Pervasive Adenine N6-methylation of Active Genes in Fungi.</title>
        <authorList>
            <consortium name="DOE Joint Genome Institute"/>
            <person name="Mondo S.J."/>
            <person name="Dannebaum R.O."/>
            <person name="Kuo R.C."/>
            <person name="Labutti K."/>
            <person name="Haridas S."/>
            <person name="Kuo A."/>
            <person name="Salamov A."/>
            <person name="Ahrendt S.R."/>
            <person name="Lipzen A."/>
            <person name="Sullivan W."/>
            <person name="Andreopoulos W.B."/>
            <person name="Clum A."/>
            <person name="Lindquist E."/>
            <person name="Daum C."/>
            <person name="Ramamoorthy G.K."/>
            <person name="Gryganskyi A."/>
            <person name="Culley D."/>
            <person name="Magnuson J.K."/>
            <person name="James T.Y."/>
            <person name="O'Malley M.A."/>
            <person name="Stajich J.E."/>
            <person name="Spatafora J.W."/>
            <person name="Visel A."/>
            <person name="Grigoriev I.V."/>
        </authorList>
    </citation>
    <scope>NUCLEOTIDE SEQUENCE [LARGE SCALE GENOMIC DNA]</scope>
    <source>
        <strain evidence="2 3">PL171</strain>
    </source>
</reference>
<dbReference type="InterPro" id="IPR036770">
    <property type="entry name" value="Ankyrin_rpt-contain_sf"/>
</dbReference>
<protein>
    <recommendedName>
        <fullName evidence="4">Ankyrin repeat-containing domain protein</fullName>
    </recommendedName>
</protein>
<proteinExistence type="predicted"/>
<dbReference type="OrthoDB" id="10057496at2759"/>
<dbReference type="AlphaFoldDB" id="A0A1Y2HT92"/>
<evidence type="ECO:0008006" key="4">
    <source>
        <dbReference type="Google" id="ProtNLM"/>
    </source>
</evidence>
<dbReference type="EMBL" id="MCFL01000017">
    <property type="protein sequence ID" value="ORZ36352.1"/>
    <property type="molecule type" value="Genomic_DNA"/>
</dbReference>
<dbReference type="PANTHER" id="PTHR46586">
    <property type="entry name" value="ANKYRIN REPEAT-CONTAINING PROTEIN"/>
    <property type="match status" value="1"/>
</dbReference>
<name>A0A1Y2HT92_9FUNG</name>
<dbReference type="SUPFAM" id="SSF140860">
    <property type="entry name" value="Pseudo ankyrin repeat-like"/>
    <property type="match status" value="2"/>
</dbReference>
<organism evidence="2 3">
    <name type="scientific">Catenaria anguillulae PL171</name>
    <dbReference type="NCBI Taxonomy" id="765915"/>
    <lineage>
        <taxon>Eukaryota</taxon>
        <taxon>Fungi</taxon>
        <taxon>Fungi incertae sedis</taxon>
        <taxon>Blastocladiomycota</taxon>
        <taxon>Blastocladiomycetes</taxon>
        <taxon>Blastocladiales</taxon>
        <taxon>Catenariaceae</taxon>
        <taxon>Catenaria</taxon>
    </lineage>
</organism>
<evidence type="ECO:0000313" key="2">
    <source>
        <dbReference type="EMBL" id="ORZ36352.1"/>
    </source>
</evidence>
<dbReference type="Proteomes" id="UP000193411">
    <property type="component" value="Unassembled WGS sequence"/>
</dbReference>
<gene>
    <name evidence="2" type="ORF">BCR44DRAFT_323497</name>
</gene>
<feature type="region of interest" description="Disordered" evidence="1">
    <location>
        <begin position="316"/>
        <end position="342"/>
    </location>
</feature>
<dbReference type="PANTHER" id="PTHR46586:SF3">
    <property type="entry name" value="ANKYRIN REPEAT-CONTAINING PROTEIN"/>
    <property type="match status" value="1"/>
</dbReference>
<evidence type="ECO:0000313" key="3">
    <source>
        <dbReference type="Proteomes" id="UP000193411"/>
    </source>
</evidence>
<keyword evidence="3" id="KW-1185">Reference proteome</keyword>
<sequence length="692" mass="75990">MILDLTDHILAISVRMLAMDGLLWDLHPVSSKSKTGPHSLVTLLHVLPRPLIPTATKTALAQLPSVSFATAAKVGDSWLLSHLLATTRAPACRHAMDLASEQGQVAALHWLYSHRFHLWLSWTAGAVDKASANGHVHVLQWWVDHCGALGEVKYSDAAMHLAARHGHLHVLEWWLGTAHLRYGLALKCPQILAHAAEGGHVEVLDWCVQHLLPLTTTTTTTRNTNALLVRAIENGHNHVLHWWDANRAVVSNSTWLSQDMQAMSLAAASEGNLIALQCLASKCWYVGNQHDALSAAIVAGNLDTVQWIHAHPPAPAIPAPLTKPGGRQRGGGYGRSSSISTPWRAAGATGSAVTSSNEPYYLATKHGHAHLLPWLATCTGYKPHAKTNYKTIASAHGHLDVLQWWWTTHDLDAATKPVPRRFEPMALIRATDAGHTHILQWWKSTGLLHPTSASALLGSGLLDAACAAGHVAVVDWWMTRSGVAVEYDKHVMDEAAAHGRVHVLEWWVQSGYPLKYSQEALDGACAAGHVHVVRWWMEQARLGRVEVRYTQRAITGLARARPDVAALVWKRYGLALMGVSSLTHWGDLQFLDVWRDELGVSVQVHSMAMDWHSGEGDVAKLEYLVQNHEPKSLVYTQAAMGRATAAGHMHVLEWWLSKWKCGKISKLCVPADVLSVCKSAVVEQWWLESGLL</sequence>
<comment type="caution">
    <text evidence="2">The sequence shown here is derived from an EMBL/GenBank/DDBJ whole genome shotgun (WGS) entry which is preliminary data.</text>
</comment>
<dbReference type="InterPro" id="IPR052050">
    <property type="entry name" value="SecEffector_AnkRepeat"/>
</dbReference>
<evidence type="ECO:0000256" key="1">
    <source>
        <dbReference type="SAM" id="MobiDB-lite"/>
    </source>
</evidence>
<dbReference type="Gene3D" id="1.25.40.20">
    <property type="entry name" value="Ankyrin repeat-containing domain"/>
    <property type="match status" value="2"/>
</dbReference>